<dbReference type="Pfam" id="PF07061">
    <property type="entry name" value="Swi5"/>
    <property type="match status" value="1"/>
</dbReference>
<gene>
    <name evidence="4" type="ORF">IFM46972_00048</name>
</gene>
<comment type="similarity">
    <text evidence="1">Belongs to the SWI5/SAE3 family.</text>
</comment>
<dbReference type="PANTHER" id="PTHR28529:SF2">
    <property type="entry name" value="DNA REPAIR PROTEIN SWI5 HOMOLOG"/>
    <property type="match status" value="1"/>
</dbReference>
<dbReference type="GO" id="GO:0032798">
    <property type="term" value="C:Swi5-Sfr1 complex"/>
    <property type="evidence" value="ECO:0007669"/>
    <property type="project" value="TreeGrafter"/>
</dbReference>
<keyword evidence="2" id="KW-0227">DNA damage</keyword>
<dbReference type="FunFam" id="1.20.5.170:FF:000056">
    <property type="entry name" value="DNA repair protein SWI5 homolog"/>
    <property type="match status" value="1"/>
</dbReference>
<dbReference type="AlphaFoldDB" id="A0A8H3MY32"/>
<accession>A0A8H3MY32</accession>
<organism evidence="4 5">
    <name type="scientific">Aspergillus udagawae</name>
    <dbReference type="NCBI Taxonomy" id="91492"/>
    <lineage>
        <taxon>Eukaryota</taxon>
        <taxon>Fungi</taxon>
        <taxon>Dikarya</taxon>
        <taxon>Ascomycota</taxon>
        <taxon>Pezizomycotina</taxon>
        <taxon>Eurotiomycetes</taxon>
        <taxon>Eurotiomycetidae</taxon>
        <taxon>Eurotiales</taxon>
        <taxon>Aspergillaceae</taxon>
        <taxon>Aspergillus</taxon>
        <taxon>Aspergillus subgen. Fumigati</taxon>
    </lineage>
</organism>
<comment type="caution">
    <text evidence="4">The sequence shown here is derived from an EMBL/GenBank/DDBJ whole genome shotgun (WGS) entry which is preliminary data.</text>
</comment>
<dbReference type="InterPro" id="IPR010760">
    <property type="entry name" value="DNA-repair_Swi5"/>
</dbReference>
<evidence type="ECO:0000256" key="1">
    <source>
        <dbReference type="ARBA" id="ARBA00008060"/>
    </source>
</evidence>
<reference evidence="4 5" key="1">
    <citation type="submission" date="2020-01" db="EMBL/GenBank/DDBJ databases">
        <title>Draft genome sequence of Aspergillus udagawae IFM 46972.</title>
        <authorList>
            <person name="Takahashi H."/>
            <person name="Yaguchi T."/>
        </authorList>
    </citation>
    <scope>NUCLEOTIDE SEQUENCE [LARGE SCALE GENOMIC DNA]</scope>
    <source>
        <strain evidence="4 5">IFM 46972</strain>
    </source>
</reference>
<dbReference type="EMBL" id="BLKC01000001">
    <property type="protein sequence ID" value="GFF21974.1"/>
    <property type="molecule type" value="Genomic_DNA"/>
</dbReference>
<dbReference type="GO" id="GO:0010772">
    <property type="term" value="P:meiotic DNA recombinase assembly involved in reciprocal meiotic recombination"/>
    <property type="evidence" value="ECO:0007669"/>
    <property type="project" value="TreeGrafter"/>
</dbReference>
<evidence type="ECO:0000256" key="3">
    <source>
        <dbReference type="ARBA" id="ARBA00023204"/>
    </source>
</evidence>
<sequence length="131" mass="14724">MASPGKNSPLQQTTENSRTIDLAHLTSEQQIQRDKKIKALHASIADLHSQTAQLEAQIAEIKAKLKYISSLAQVDYVKKYDPSTTVKRHIRLLHEYNEIKDIGQGLMGLIADARGMRQVDVQREFGVGDRD</sequence>
<dbReference type="PANTHER" id="PTHR28529">
    <property type="entry name" value="DNA REPAIR PROTEIN SWI5 HOMOLOG"/>
    <property type="match status" value="1"/>
</dbReference>
<keyword evidence="3" id="KW-0234">DNA repair</keyword>
<evidence type="ECO:0000313" key="5">
    <source>
        <dbReference type="Proteomes" id="UP000465221"/>
    </source>
</evidence>
<dbReference type="Gene3D" id="1.20.5.170">
    <property type="match status" value="1"/>
</dbReference>
<dbReference type="GO" id="GO:0034974">
    <property type="term" value="C:Swi5-Swi2 complex"/>
    <property type="evidence" value="ECO:0007669"/>
    <property type="project" value="TreeGrafter"/>
</dbReference>
<dbReference type="Proteomes" id="UP000465221">
    <property type="component" value="Unassembled WGS sequence"/>
</dbReference>
<proteinExistence type="inferred from homology"/>
<protein>
    <submittedName>
        <fullName evidence="4">DNA repair protein SWI5 homolog</fullName>
    </submittedName>
</protein>
<name>A0A8H3MY32_9EURO</name>
<evidence type="ECO:0000313" key="4">
    <source>
        <dbReference type="EMBL" id="GFF21974.1"/>
    </source>
</evidence>
<dbReference type="GO" id="GO:0000709">
    <property type="term" value="P:meiotic joint molecule formation"/>
    <property type="evidence" value="ECO:0007669"/>
    <property type="project" value="TreeGrafter"/>
</dbReference>
<evidence type="ECO:0000256" key="2">
    <source>
        <dbReference type="ARBA" id="ARBA00022763"/>
    </source>
</evidence>